<dbReference type="EMBL" id="KZ107839">
    <property type="protein sequence ID" value="OSS52806.1"/>
    <property type="molecule type" value="Genomic_DNA"/>
</dbReference>
<accession>A0A1Y2M9K6</accession>
<evidence type="ECO:0000313" key="1">
    <source>
        <dbReference type="EMBL" id="OSS52806.1"/>
    </source>
</evidence>
<dbReference type="InParanoid" id="A0A1Y2M9K6"/>
<dbReference type="Proteomes" id="UP000193240">
    <property type="component" value="Unassembled WGS sequence"/>
</dbReference>
<organism evidence="1 2">
    <name type="scientific">Epicoccum nigrum</name>
    <name type="common">Soil fungus</name>
    <name type="synonym">Epicoccum purpurascens</name>
    <dbReference type="NCBI Taxonomy" id="105696"/>
    <lineage>
        <taxon>Eukaryota</taxon>
        <taxon>Fungi</taxon>
        <taxon>Dikarya</taxon>
        <taxon>Ascomycota</taxon>
        <taxon>Pezizomycotina</taxon>
        <taxon>Dothideomycetes</taxon>
        <taxon>Pleosporomycetidae</taxon>
        <taxon>Pleosporales</taxon>
        <taxon>Pleosporineae</taxon>
        <taxon>Didymellaceae</taxon>
        <taxon>Epicoccum</taxon>
    </lineage>
</organism>
<evidence type="ECO:0000313" key="2">
    <source>
        <dbReference type="Proteomes" id="UP000193240"/>
    </source>
</evidence>
<proteinExistence type="predicted"/>
<dbReference type="AlphaFoldDB" id="A0A1Y2M9K6"/>
<sequence>MAWHQFWLSTKAYTRRLRWCNATEPSILSKRQRQLRHEDIYHGVLAKTSGGQTCLRTLQYERQGRRDIPYSRIITLRHRLPQSQVCVGPILAAALKKKCTIRYHINSFLQISRQALHYLLQMEMLVA</sequence>
<gene>
    <name evidence="1" type="ORF">B5807_01883</name>
</gene>
<protein>
    <submittedName>
        <fullName evidence="1">Uncharacterized protein</fullName>
    </submittedName>
</protein>
<reference evidence="1 2" key="1">
    <citation type="journal article" date="2017" name="Genome Announc.">
        <title>Genome sequence of the saprophytic ascomycete Epicoccum nigrum ICMP 19927 strain isolated from New Zealand.</title>
        <authorList>
            <person name="Fokin M."/>
            <person name="Fleetwood D."/>
            <person name="Weir B.S."/>
            <person name="Villas-Boas S.G."/>
        </authorList>
    </citation>
    <scope>NUCLEOTIDE SEQUENCE [LARGE SCALE GENOMIC DNA]</scope>
    <source>
        <strain evidence="1 2">ICMP 19927</strain>
    </source>
</reference>
<name>A0A1Y2M9K6_EPING</name>
<keyword evidence="2" id="KW-1185">Reference proteome</keyword>